<accession>C0E6W9</accession>
<evidence type="ECO:0000256" key="1">
    <source>
        <dbReference type="SAM" id="Phobius"/>
    </source>
</evidence>
<comment type="caution">
    <text evidence="2">The sequence shown here is derived from an EMBL/GenBank/DDBJ whole genome shotgun (WGS) entry which is preliminary data.</text>
</comment>
<sequence>MSYTLKDAKDVNTASLVITGLVGGWLTARETGIRPLGGVLLTAAGLWAGRSWLAKGGVPLAAGLGATYVAAFGLSHPLAKKIGAWPSVIAVTTVASGAACVLSDLKSSMR</sequence>
<evidence type="ECO:0000313" key="2">
    <source>
        <dbReference type="EMBL" id="EEG25829.1"/>
    </source>
</evidence>
<organism evidence="2 3">
    <name type="scientific">Corynebacterium matruchotii ATCC 33806</name>
    <dbReference type="NCBI Taxonomy" id="566549"/>
    <lineage>
        <taxon>Bacteria</taxon>
        <taxon>Bacillati</taxon>
        <taxon>Actinomycetota</taxon>
        <taxon>Actinomycetes</taxon>
        <taxon>Mycobacteriales</taxon>
        <taxon>Corynebacteriaceae</taxon>
        <taxon>Corynebacterium</taxon>
    </lineage>
</organism>
<keyword evidence="1" id="KW-0472">Membrane</keyword>
<proteinExistence type="predicted"/>
<dbReference type="AlphaFoldDB" id="C0E6W9"/>
<dbReference type="Proteomes" id="UP000006247">
    <property type="component" value="Unassembled WGS sequence"/>
</dbReference>
<evidence type="ECO:0000313" key="3">
    <source>
        <dbReference type="Proteomes" id="UP000006247"/>
    </source>
</evidence>
<dbReference type="EMBL" id="ACEB01000046">
    <property type="protein sequence ID" value="EEG25829.1"/>
    <property type="molecule type" value="Genomic_DNA"/>
</dbReference>
<reference evidence="2 3" key="1">
    <citation type="submission" date="2009-01" db="EMBL/GenBank/DDBJ databases">
        <authorList>
            <person name="Fulton L."/>
            <person name="Clifton S."/>
            <person name="Chinwalla A.T."/>
            <person name="Mitreva M."/>
            <person name="Sodergren E."/>
            <person name="Weinstock G."/>
            <person name="Clifton S."/>
            <person name="Dooling D.J."/>
            <person name="Fulton B."/>
            <person name="Minx P."/>
            <person name="Pepin K.H."/>
            <person name="Johnson M."/>
            <person name="Bhonagiri V."/>
            <person name="Nash W.E."/>
            <person name="Mardis E.R."/>
            <person name="Wilson R.K."/>
        </authorList>
    </citation>
    <scope>NUCLEOTIDE SEQUENCE [LARGE SCALE GENOMIC DNA]</scope>
    <source>
        <strain evidence="2 3">ATCC 33806</strain>
    </source>
</reference>
<keyword evidence="1" id="KW-1133">Transmembrane helix</keyword>
<protein>
    <submittedName>
        <fullName evidence="2">Uncharacterized protein</fullName>
    </submittedName>
</protein>
<keyword evidence="1" id="KW-0812">Transmembrane</keyword>
<feature type="transmembrane region" description="Helical" evidence="1">
    <location>
        <begin position="82"/>
        <end position="102"/>
    </location>
</feature>
<feature type="transmembrane region" description="Helical" evidence="1">
    <location>
        <begin position="56"/>
        <end position="76"/>
    </location>
</feature>
<dbReference type="RefSeq" id="WP_005523131.1">
    <property type="nucleotide sequence ID" value="NZ_EQ973332.1"/>
</dbReference>
<dbReference type="HOGENOM" id="CLU_170283_0_0_11"/>
<gene>
    <name evidence="2" type="ORF">CORMATOL_02757</name>
</gene>
<name>C0E6W9_9CORY</name>